<evidence type="ECO:0008006" key="3">
    <source>
        <dbReference type="Google" id="ProtNLM"/>
    </source>
</evidence>
<dbReference type="KEGG" id="agv:OJF2_45610"/>
<name>A0A5B9W5W4_9BACT</name>
<gene>
    <name evidence="1" type="ORF">OJF2_45610</name>
</gene>
<sequence>MIRNAAAIFSDDRQFISLVIDYSRVCGTRDRPKALPGALFADRDHDFRGEPGPLRWLAIEPHIGKRGRPRRSDSGKIRCVVEWTNSWLKGLRRMRVRYGHLLFVREAWEILALSVKSCRLLHD</sequence>
<evidence type="ECO:0000313" key="2">
    <source>
        <dbReference type="Proteomes" id="UP000324233"/>
    </source>
</evidence>
<dbReference type="Proteomes" id="UP000324233">
    <property type="component" value="Chromosome"/>
</dbReference>
<dbReference type="AlphaFoldDB" id="A0A5B9W5W4"/>
<reference evidence="1 2" key="1">
    <citation type="submission" date="2019-08" db="EMBL/GenBank/DDBJ databases">
        <title>Deep-cultivation of Planctomycetes and their phenomic and genomic characterization uncovers novel biology.</title>
        <authorList>
            <person name="Wiegand S."/>
            <person name="Jogler M."/>
            <person name="Boedeker C."/>
            <person name="Pinto D."/>
            <person name="Vollmers J."/>
            <person name="Rivas-Marin E."/>
            <person name="Kohn T."/>
            <person name="Peeters S.H."/>
            <person name="Heuer A."/>
            <person name="Rast P."/>
            <person name="Oberbeckmann S."/>
            <person name="Bunk B."/>
            <person name="Jeske O."/>
            <person name="Meyerdierks A."/>
            <person name="Storesund J.E."/>
            <person name="Kallscheuer N."/>
            <person name="Luecker S."/>
            <person name="Lage O.M."/>
            <person name="Pohl T."/>
            <person name="Merkel B.J."/>
            <person name="Hornburger P."/>
            <person name="Mueller R.-W."/>
            <person name="Bruemmer F."/>
            <person name="Labrenz M."/>
            <person name="Spormann A.M."/>
            <person name="Op den Camp H."/>
            <person name="Overmann J."/>
            <person name="Amann R."/>
            <person name="Jetten M.S.M."/>
            <person name="Mascher T."/>
            <person name="Medema M.H."/>
            <person name="Devos D.P."/>
            <person name="Kaster A.-K."/>
            <person name="Ovreas L."/>
            <person name="Rohde M."/>
            <person name="Galperin M.Y."/>
            <person name="Jogler C."/>
        </authorList>
    </citation>
    <scope>NUCLEOTIDE SEQUENCE [LARGE SCALE GENOMIC DNA]</scope>
    <source>
        <strain evidence="1 2">OJF2</strain>
    </source>
</reference>
<evidence type="ECO:0000313" key="1">
    <source>
        <dbReference type="EMBL" id="QEH36003.1"/>
    </source>
</evidence>
<protein>
    <recommendedName>
        <fullName evidence="3">Transposase DDE domain-containing protein</fullName>
    </recommendedName>
</protein>
<dbReference type="EMBL" id="CP042997">
    <property type="protein sequence ID" value="QEH36003.1"/>
    <property type="molecule type" value="Genomic_DNA"/>
</dbReference>
<organism evidence="1 2">
    <name type="scientific">Aquisphaera giovannonii</name>
    <dbReference type="NCBI Taxonomy" id="406548"/>
    <lineage>
        <taxon>Bacteria</taxon>
        <taxon>Pseudomonadati</taxon>
        <taxon>Planctomycetota</taxon>
        <taxon>Planctomycetia</taxon>
        <taxon>Isosphaerales</taxon>
        <taxon>Isosphaeraceae</taxon>
        <taxon>Aquisphaera</taxon>
    </lineage>
</organism>
<proteinExistence type="predicted"/>
<keyword evidence="2" id="KW-1185">Reference proteome</keyword>
<accession>A0A5B9W5W4</accession>